<dbReference type="EMBL" id="MU273696">
    <property type="protein sequence ID" value="KAI0029142.1"/>
    <property type="molecule type" value="Genomic_DNA"/>
</dbReference>
<protein>
    <submittedName>
        <fullName evidence="1">Uncharacterized protein</fullName>
    </submittedName>
</protein>
<name>A0ACB8QBM2_9AGAM</name>
<accession>A0ACB8QBM2</accession>
<sequence>MAQTRGGGIGKAEKSIRSQRRWLDRLGIFVYLALVAAIVGEHRSSDGAGAGRDILDLQFGSDGLAHDIVKMCDDYGDSVTKKETLARSYIQRWAIEPAVKKGYVTISDDGLHVVILPALTAVLRQVFEQHGRVSNQDSYFAVVAALRERLGVVRKSPRVTRKEFENLQESHDILCASHDALQVSHDKVVQQLDDVTTRQERLDGELRALKEQQATFVTQEGRCSFEQDRQDQPLVSSDATRTHESLDDDARERDTEAQNEMNYDEREDEEAEEDRGGQSYTIRAPPDRAPPDGGPHTPICNLNSFAHPETPRLQPLLQRNTGLPTPVTSSRQDSSRAAGPSDTQRSLSRAGPSCQQDSRSDTNEDMDGVGNDDGAADEDDDDDWHARNMSRQDSVRTEQLVTEIEAQCVVLRRDLEEETAMHAQTRNILEAEVRSHVQTQLVAARLLGENVDLRDERDGLQAAVRRGLGVITGGLTYWLPGF</sequence>
<reference evidence="1" key="1">
    <citation type="submission" date="2021-02" db="EMBL/GenBank/DDBJ databases">
        <authorList>
            <consortium name="DOE Joint Genome Institute"/>
            <person name="Ahrendt S."/>
            <person name="Looney B.P."/>
            <person name="Miyauchi S."/>
            <person name="Morin E."/>
            <person name="Drula E."/>
            <person name="Courty P.E."/>
            <person name="Chicoki N."/>
            <person name="Fauchery L."/>
            <person name="Kohler A."/>
            <person name="Kuo A."/>
            <person name="Labutti K."/>
            <person name="Pangilinan J."/>
            <person name="Lipzen A."/>
            <person name="Riley R."/>
            <person name="Andreopoulos W."/>
            <person name="He G."/>
            <person name="Johnson J."/>
            <person name="Barry K.W."/>
            <person name="Grigoriev I.V."/>
            <person name="Nagy L."/>
            <person name="Hibbett D."/>
            <person name="Henrissat B."/>
            <person name="Matheny P.B."/>
            <person name="Labbe J."/>
            <person name="Martin F."/>
        </authorList>
    </citation>
    <scope>NUCLEOTIDE SEQUENCE</scope>
    <source>
        <strain evidence="1">EC-137</strain>
    </source>
</reference>
<gene>
    <name evidence="1" type="ORF">K488DRAFT_89043</name>
</gene>
<reference evidence="1" key="2">
    <citation type="journal article" date="2022" name="New Phytol.">
        <title>Evolutionary transition to the ectomycorrhizal habit in the genomes of a hyperdiverse lineage of mushroom-forming fungi.</title>
        <authorList>
            <person name="Looney B."/>
            <person name="Miyauchi S."/>
            <person name="Morin E."/>
            <person name="Drula E."/>
            <person name="Courty P.E."/>
            <person name="Kohler A."/>
            <person name="Kuo A."/>
            <person name="LaButti K."/>
            <person name="Pangilinan J."/>
            <person name="Lipzen A."/>
            <person name="Riley R."/>
            <person name="Andreopoulos W."/>
            <person name="He G."/>
            <person name="Johnson J."/>
            <person name="Nolan M."/>
            <person name="Tritt A."/>
            <person name="Barry K.W."/>
            <person name="Grigoriev I.V."/>
            <person name="Nagy L.G."/>
            <person name="Hibbett D."/>
            <person name="Henrissat B."/>
            <person name="Matheny P.B."/>
            <person name="Labbe J."/>
            <person name="Martin F.M."/>
        </authorList>
    </citation>
    <scope>NUCLEOTIDE SEQUENCE</scope>
    <source>
        <strain evidence="1">EC-137</strain>
    </source>
</reference>
<comment type="caution">
    <text evidence="1">The sequence shown here is derived from an EMBL/GenBank/DDBJ whole genome shotgun (WGS) entry which is preliminary data.</text>
</comment>
<evidence type="ECO:0000313" key="2">
    <source>
        <dbReference type="Proteomes" id="UP000814128"/>
    </source>
</evidence>
<organism evidence="1 2">
    <name type="scientific">Vararia minispora EC-137</name>
    <dbReference type="NCBI Taxonomy" id="1314806"/>
    <lineage>
        <taxon>Eukaryota</taxon>
        <taxon>Fungi</taxon>
        <taxon>Dikarya</taxon>
        <taxon>Basidiomycota</taxon>
        <taxon>Agaricomycotina</taxon>
        <taxon>Agaricomycetes</taxon>
        <taxon>Russulales</taxon>
        <taxon>Lachnocladiaceae</taxon>
        <taxon>Vararia</taxon>
    </lineage>
</organism>
<proteinExistence type="predicted"/>
<keyword evidence="2" id="KW-1185">Reference proteome</keyword>
<evidence type="ECO:0000313" key="1">
    <source>
        <dbReference type="EMBL" id="KAI0029142.1"/>
    </source>
</evidence>
<dbReference type="Proteomes" id="UP000814128">
    <property type="component" value="Unassembled WGS sequence"/>
</dbReference>